<sequence>MFVLGDPAHGSHRHHKENAVLVSSYLEALELVRKGFAIRMSDGRSAPSLVAPGSLEFIVEPVNRLDDLWTYTMPEPPFSLEAVMVELKQHLRSQAADLGLIASGDAASAFIGFPFDPVDDGESSEALERIDLSRFNMTRIVTASYHSAFRPTAESRSISEDDVEELEQIMVGSLARFSRRHGSPLDREGSALQRTILSAYYRWKIADGCFLASEASDGKDGAIDQSVTEAVAALTGMPATAVRNTLSRDGLSVVRSKLDLPALTDWVVTRRNFSPLREEETYEGRWAWRIANDLHDQPGPTGFAKARSRIADPLPDLDEAEAAVMKRRASNEMPTAAELRRYALALHVSPDSLFSALQTLFGRR</sequence>
<reference evidence="1 2" key="1">
    <citation type="journal article" date="2019" name="Environ. Microbiol.">
        <title>Species interactions and distinct microbial communities in high Arctic permafrost affected cryosols are associated with the CH4 and CO2 gas fluxes.</title>
        <authorList>
            <person name="Altshuler I."/>
            <person name="Hamel J."/>
            <person name="Turney S."/>
            <person name="Magnuson E."/>
            <person name="Levesque R."/>
            <person name="Greer C."/>
            <person name="Whyte L.G."/>
        </authorList>
    </citation>
    <scope>NUCLEOTIDE SEQUENCE [LARGE SCALE GENOMIC DNA]</scope>
    <source>
        <strain evidence="1 2">S5.1</strain>
    </source>
</reference>
<evidence type="ECO:0000313" key="1">
    <source>
        <dbReference type="EMBL" id="TPG13635.1"/>
    </source>
</evidence>
<dbReference type="Proteomes" id="UP000318413">
    <property type="component" value="Unassembled WGS sequence"/>
</dbReference>
<dbReference type="EMBL" id="RCZK01000003">
    <property type="protein sequence ID" value="TPG13635.1"/>
    <property type="molecule type" value="Genomic_DNA"/>
</dbReference>
<dbReference type="RefSeq" id="WP_140868959.1">
    <property type="nucleotide sequence ID" value="NZ_RCZK01000003.1"/>
</dbReference>
<keyword evidence="2" id="KW-1185">Reference proteome</keyword>
<comment type="caution">
    <text evidence="1">The sequence shown here is derived from an EMBL/GenBank/DDBJ whole genome shotgun (WGS) entry which is preliminary data.</text>
</comment>
<protein>
    <submittedName>
        <fullName evidence="1">Uncharacterized protein</fullName>
    </submittedName>
</protein>
<dbReference type="AlphaFoldDB" id="A0A502CJ24"/>
<dbReference type="OrthoDB" id="8450244at2"/>
<gene>
    <name evidence="1" type="ORF">EAH84_05500</name>
</gene>
<evidence type="ECO:0000313" key="2">
    <source>
        <dbReference type="Proteomes" id="UP000318413"/>
    </source>
</evidence>
<organism evidence="1 2">
    <name type="scientific">Sphingomonas oligophenolica</name>
    <dbReference type="NCBI Taxonomy" id="301154"/>
    <lineage>
        <taxon>Bacteria</taxon>
        <taxon>Pseudomonadati</taxon>
        <taxon>Pseudomonadota</taxon>
        <taxon>Alphaproteobacteria</taxon>
        <taxon>Sphingomonadales</taxon>
        <taxon>Sphingomonadaceae</taxon>
        <taxon>Sphingomonas</taxon>
    </lineage>
</organism>
<proteinExistence type="predicted"/>
<accession>A0A502CJ24</accession>
<name>A0A502CJ24_9SPHN</name>